<dbReference type="Gramene" id="scaffold_304207.1">
    <property type="protein sequence ID" value="scaffold_304207.1"/>
    <property type="gene ID" value="scaffold_304207.1"/>
</dbReference>
<keyword evidence="7" id="KW-1185">Reference proteome</keyword>
<accession>D7L080</accession>
<keyword evidence="4" id="KW-0804">Transcription</keyword>
<keyword evidence="3" id="KW-0238">DNA-binding</keyword>
<proteinExistence type="predicted"/>
<evidence type="ECO:0000256" key="3">
    <source>
        <dbReference type="ARBA" id="ARBA00023125"/>
    </source>
</evidence>
<dbReference type="InterPro" id="IPR015300">
    <property type="entry name" value="DNA-bd_pseudobarrel_sf"/>
</dbReference>
<dbReference type="KEGG" id="aly:9322245"/>
<dbReference type="PANTHER" id="PTHR34269:SF17">
    <property type="entry name" value="B3 DOMAIN PROTEIN"/>
    <property type="match status" value="1"/>
</dbReference>
<dbReference type="Proteomes" id="UP000008694">
    <property type="component" value="Unassembled WGS sequence"/>
</dbReference>
<dbReference type="Gene3D" id="2.40.330.10">
    <property type="entry name" value="DNA-binding pseudobarrel domain"/>
    <property type="match status" value="1"/>
</dbReference>
<dbReference type="HOGENOM" id="CLU_162241_0_0_1"/>
<evidence type="ECO:0000256" key="1">
    <source>
        <dbReference type="ARBA" id="ARBA00004123"/>
    </source>
</evidence>
<dbReference type="AlphaFoldDB" id="D7L080"/>
<dbReference type="EMBL" id="GL348715">
    <property type="protein sequence ID" value="EFH60399.1"/>
    <property type="molecule type" value="Genomic_DNA"/>
</dbReference>
<keyword evidence="5" id="KW-0539">Nucleus</keyword>
<organism evidence="7">
    <name type="scientific">Arabidopsis lyrata subsp. lyrata</name>
    <name type="common">Lyre-leaved rock-cress</name>
    <dbReference type="NCBI Taxonomy" id="81972"/>
    <lineage>
        <taxon>Eukaryota</taxon>
        <taxon>Viridiplantae</taxon>
        <taxon>Streptophyta</taxon>
        <taxon>Embryophyta</taxon>
        <taxon>Tracheophyta</taxon>
        <taxon>Spermatophyta</taxon>
        <taxon>Magnoliopsida</taxon>
        <taxon>eudicotyledons</taxon>
        <taxon>Gunneridae</taxon>
        <taxon>Pentapetalae</taxon>
        <taxon>rosids</taxon>
        <taxon>malvids</taxon>
        <taxon>Brassicales</taxon>
        <taxon>Brassicaceae</taxon>
        <taxon>Camelineae</taxon>
        <taxon>Arabidopsis</taxon>
    </lineage>
</organism>
<reference evidence="7" key="1">
    <citation type="journal article" date="2011" name="Nat. Genet.">
        <title>The Arabidopsis lyrata genome sequence and the basis of rapid genome size change.</title>
        <authorList>
            <person name="Hu T.T."/>
            <person name="Pattyn P."/>
            <person name="Bakker E.G."/>
            <person name="Cao J."/>
            <person name="Cheng J.-F."/>
            <person name="Clark R.M."/>
            <person name="Fahlgren N."/>
            <person name="Fawcett J.A."/>
            <person name="Grimwood J."/>
            <person name="Gundlach H."/>
            <person name="Haberer G."/>
            <person name="Hollister J.D."/>
            <person name="Ossowski S."/>
            <person name="Ottilar R.P."/>
            <person name="Salamov A.A."/>
            <person name="Schneeberger K."/>
            <person name="Spannagl M."/>
            <person name="Wang X."/>
            <person name="Yang L."/>
            <person name="Nasrallah M.E."/>
            <person name="Bergelson J."/>
            <person name="Carrington J.C."/>
            <person name="Gaut B.S."/>
            <person name="Schmutz J."/>
            <person name="Mayer K.F.X."/>
            <person name="Van de Peer Y."/>
            <person name="Grigoriev I.V."/>
            <person name="Nordborg M."/>
            <person name="Weigel D."/>
            <person name="Guo Y.-L."/>
        </authorList>
    </citation>
    <scope>NUCLEOTIDE SEQUENCE [LARGE SCALE GENOMIC DNA]</scope>
    <source>
        <strain evidence="7">cv. MN47</strain>
    </source>
</reference>
<sequence>MAQQYLKLELGLGQPDPWNVRKTLTDFDVSNMARVIIPKIELEAEMGDDLIIGMDVSVEDVNREHPYSVTIKRGGNDSYYLGNGWTVIKNAKGLNKDDVIGLSWDKWNRKLDFKLLR</sequence>
<dbReference type="CDD" id="cd10017">
    <property type="entry name" value="B3_DNA"/>
    <property type="match status" value="1"/>
</dbReference>
<evidence type="ECO:0000256" key="2">
    <source>
        <dbReference type="ARBA" id="ARBA00023015"/>
    </source>
</evidence>
<dbReference type="STRING" id="81972.D7L080"/>
<dbReference type="SUPFAM" id="SSF101936">
    <property type="entry name" value="DNA-binding pseudobarrel domain"/>
    <property type="match status" value="1"/>
</dbReference>
<dbReference type="InterPro" id="IPR003340">
    <property type="entry name" value="B3_DNA-bd"/>
</dbReference>
<name>D7L080_ARALL</name>
<comment type="subcellular location">
    <subcellularLocation>
        <location evidence="1">Nucleus</location>
    </subcellularLocation>
</comment>
<evidence type="ECO:0000313" key="7">
    <source>
        <dbReference type="Proteomes" id="UP000008694"/>
    </source>
</evidence>
<keyword evidence="2" id="KW-0805">Transcription regulation</keyword>
<dbReference type="GO" id="GO:0005634">
    <property type="term" value="C:nucleus"/>
    <property type="evidence" value="ECO:0007669"/>
    <property type="project" value="UniProtKB-SubCell"/>
</dbReference>
<dbReference type="GO" id="GO:0003677">
    <property type="term" value="F:DNA binding"/>
    <property type="evidence" value="ECO:0007669"/>
    <property type="project" value="UniProtKB-KW"/>
</dbReference>
<evidence type="ECO:0000313" key="6">
    <source>
        <dbReference type="EMBL" id="EFH60399.1"/>
    </source>
</evidence>
<evidence type="ECO:0000256" key="5">
    <source>
        <dbReference type="ARBA" id="ARBA00023242"/>
    </source>
</evidence>
<protein>
    <submittedName>
        <fullName evidence="6">Uncharacterized protein</fullName>
    </submittedName>
</protein>
<dbReference type="PANTHER" id="PTHR34269">
    <property type="entry name" value="TRANSCRIPTION FACTOR B3-DOMAIN FAMILY-RELATED"/>
    <property type="match status" value="1"/>
</dbReference>
<evidence type="ECO:0000256" key="4">
    <source>
        <dbReference type="ARBA" id="ARBA00023163"/>
    </source>
</evidence>
<dbReference type="InterPro" id="IPR051442">
    <property type="entry name" value="B3_domain"/>
</dbReference>
<gene>
    <name evidence="6" type="ORF">ARALYDRAFT_900237</name>
</gene>